<comment type="subcellular location">
    <subcellularLocation>
        <location evidence="1 9">Cell membrane</location>
        <topology evidence="1 9">Multi-pass membrane protein</topology>
    </subcellularLocation>
</comment>
<comment type="function">
    <text evidence="9">Part of the Sec protein translocase complex. Interacts with the SecYEG preprotein conducting channel. SecDF uses the proton motive force (PMF) to complete protein translocation after the ATP-dependent function of SecA.</text>
</comment>
<dbReference type="NCBIfam" id="TIGR00916">
    <property type="entry name" value="2A0604s01"/>
    <property type="match status" value="1"/>
</dbReference>
<protein>
    <recommendedName>
        <fullName evidence="9">Protein-export membrane protein SecF</fullName>
    </recommendedName>
</protein>
<dbReference type="InterPro" id="IPR048634">
    <property type="entry name" value="SecD_SecF_C"/>
</dbReference>
<dbReference type="EMBL" id="CP053015">
    <property type="protein sequence ID" value="QJQ32954.1"/>
    <property type="molecule type" value="Genomic_DNA"/>
</dbReference>
<keyword evidence="4 9" id="KW-0812">Transmembrane</keyword>
<dbReference type="Pfam" id="PF07549">
    <property type="entry name" value="Sec_GG"/>
    <property type="match status" value="1"/>
</dbReference>
<dbReference type="KEGG" id="slan:GV829_11295"/>
<accession>A0A6M4AV70</accession>
<dbReference type="InterPro" id="IPR022813">
    <property type="entry name" value="SecD/SecF_arch_bac"/>
</dbReference>
<evidence type="ECO:0000313" key="11">
    <source>
        <dbReference type="EMBL" id="QJQ32954.1"/>
    </source>
</evidence>
<dbReference type="Proteomes" id="UP000503018">
    <property type="component" value="Chromosome"/>
</dbReference>
<keyword evidence="6 9" id="KW-1133">Transmembrane helix</keyword>
<keyword evidence="3 9" id="KW-1003">Cell membrane</keyword>
<dbReference type="InterPro" id="IPR005665">
    <property type="entry name" value="SecF_bac"/>
</dbReference>
<feature type="transmembrane region" description="Helical" evidence="9">
    <location>
        <begin position="200"/>
        <end position="221"/>
    </location>
</feature>
<dbReference type="GO" id="GO:0015450">
    <property type="term" value="F:protein-transporting ATPase activity"/>
    <property type="evidence" value="ECO:0007669"/>
    <property type="project" value="InterPro"/>
</dbReference>
<feature type="transmembrane region" description="Helical" evidence="9">
    <location>
        <begin position="242"/>
        <end position="267"/>
    </location>
</feature>
<evidence type="ECO:0000256" key="6">
    <source>
        <dbReference type="ARBA" id="ARBA00022989"/>
    </source>
</evidence>
<feature type="transmembrane region" description="Helical" evidence="9">
    <location>
        <begin position="173"/>
        <end position="194"/>
    </location>
</feature>
<keyword evidence="2 9" id="KW-0813">Transport</keyword>
<feature type="domain" description="Protein export membrane protein SecD/SecF C-terminal" evidence="10">
    <location>
        <begin position="121"/>
        <end position="303"/>
    </location>
</feature>
<evidence type="ECO:0000313" key="12">
    <source>
        <dbReference type="Proteomes" id="UP000503018"/>
    </source>
</evidence>
<dbReference type="InterPro" id="IPR022645">
    <property type="entry name" value="SecD/SecF_bac"/>
</dbReference>
<feature type="transmembrane region" description="Helical" evidence="9">
    <location>
        <begin position="145"/>
        <end position="166"/>
    </location>
</feature>
<name>A0A6M4AV70_9SPHN</name>
<dbReference type="GO" id="GO:0005886">
    <property type="term" value="C:plasma membrane"/>
    <property type="evidence" value="ECO:0007669"/>
    <property type="project" value="UniProtKB-SubCell"/>
</dbReference>
<evidence type="ECO:0000256" key="2">
    <source>
        <dbReference type="ARBA" id="ARBA00022448"/>
    </source>
</evidence>
<dbReference type="Pfam" id="PF02355">
    <property type="entry name" value="SecD_SecF_C"/>
    <property type="match status" value="1"/>
</dbReference>
<keyword evidence="8 9" id="KW-0472">Membrane</keyword>
<evidence type="ECO:0000256" key="3">
    <source>
        <dbReference type="ARBA" id="ARBA00022475"/>
    </source>
</evidence>
<evidence type="ECO:0000256" key="9">
    <source>
        <dbReference type="HAMAP-Rule" id="MF_01464"/>
    </source>
</evidence>
<evidence type="ECO:0000256" key="5">
    <source>
        <dbReference type="ARBA" id="ARBA00022927"/>
    </source>
</evidence>
<evidence type="ECO:0000256" key="1">
    <source>
        <dbReference type="ARBA" id="ARBA00004651"/>
    </source>
</evidence>
<comment type="subunit">
    <text evidence="9">Forms a complex with SecD. Part of the essential Sec protein translocation apparatus which comprises SecA, SecYEG and auxiliary proteins SecDF-YajC and YidC.</text>
</comment>
<dbReference type="NCBIfam" id="TIGR00966">
    <property type="entry name" value="transloc_SecF"/>
    <property type="match status" value="1"/>
</dbReference>
<keyword evidence="5 9" id="KW-0653">Protein transport</keyword>
<dbReference type="GO" id="GO:0006605">
    <property type="term" value="P:protein targeting"/>
    <property type="evidence" value="ECO:0007669"/>
    <property type="project" value="UniProtKB-UniRule"/>
</dbReference>
<sequence length="330" mass="35964">MKLLKLVPDNTNIQFLKWRNVAMIISIITILGSIALVAVRGLNFGVDFAGGQMVRVEFAQAPNVDRLRDQLSSLSEGDISVQTFGKPTDVAIRMPLPDTSNMSAVDAKAAADRAAQQLVTAIQRSYPDAQVSSVDTVSGKVSGELLSTGAWSLALAMLAISIYIWFRFEWQFGVGALFALFHDVALTFGFFALTQLEFNLNVVAALLTIIGYSLNDTIVVYDRIRENLRKYRKMRMVELLDLSVNETLARTVMTSLTMLLALATLVLLGPEVIFGFSIAMLLGIFVGTYSSIYMAAPILVWLKVGPDSFLAQSETEPTAKPVDPNAGAVV</sequence>
<dbReference type="Gene3D" id="1.20.1640.10">
    <property type="entry name" value="Multidrug efflux transporter AcrB transmembrane domain"/>
    <property type="match status" value="1"/>
</dbReference>
<reference evidence="11 12" key="1">
    <citation type="submission" date="2020-01" db="EMBL/GenBank/DDBJ databases">
        <title>Sphingomonas sp. strain CSW-10.</title>
        <authorList>
            <person name="Chen W.-M."/>
        </authorList>
    </citation>
    <scope>NUCLEOTIDE SEQUENCE [LARGE SCALE GENOMIC DNA]</scope>
    <source>
        <strain evidence="11 12">CSW-10</strain>
    </source>
</reference>
<proteinExistence type="inferred from homology"/>
<evidence type="ECO:0000256" key="4">
    <source>
        <dbReference type="ARBA" id="ARBA00022692"/>
    </source>
</evidence>
<keyword evidence="12" id="KW-1185">Reference proteome</keyword>
<feature type="transmembrane region" description="Helical" evidence="9">
    <location>
        <begin position="21"/>
        <end position="39"/>
    </location>
</feature>
<dbReference type="SUPFAM" id="SSF82866">
    <property type="entry name" value="Multidrug efflux transporter AcrB transmembrane domain"/>
    <property type="match status" value="1"/>
</dbReference>
<dbReference type="GO" id="GO:0043952">
    <property type="term" value="P:protein transport by the Sec complex"/>
    <property type="evidence" value="ECO:0007669"/>
    <property type="project" value="UniProtKB-UniRule"/>
</dbReference>
<comment type="similarity">
    <text evidence="9">Belongs to the SecD/SecF family. SecF subfamily.</text>
</comment>
<dbReference type="PANTHER" id="PTHR30081">
    <property type="entry name" value="PROTEIN-EXPORT MEMBRANE PROTEIN SEC"/>
    <property type="match status" value="1"/>
</dbReference>
<dbReference type="GO" id="GO:0065002">
    <property type="term" value="P:intracellular protein transmembrane transport"/>
    <property type="evidence" value="ECO:0007669"/>
    <property type="project" value="UniProtKB-UniRule"/>
</dbReference>
<evidence type="ECO:0000256" key="8">
    <source>
        <dbReference type="ARBA" id="ARBA00023136"/>
    </source>
</evidence>
<dbReference type="AlphaFoldDB" id="A0A6M4AV70"/>
<dbReference type="PANTHER" id="PTHR30081:SF8">
    <property type="entry name" value="PROTEIN TRANSLOCASE SUBUNIT SECF"/>
    <property type="match status" value="1"/>
</dbReference>
<feature type="transmembrane region" description="Helical" evidence="9">
    <location>
        <begin position="273"/>
        <end position="302"/>
    </location>
</feature>
<gene>
    <name evidence="9 11" type="primary">secF</name>
    <name evidence="11" type="ORF">GV829_11295</name>
</gene>
<dbReference type="InterPro" id="IPR055344">
    <property type="entry name" value="SecD_SecF_C_bact"/>
</dbReference>
<evidence type="ECO:0000256" key="7">
    <source>
        <dbReference type="ARBA" id="ARBA00023010"/>
    </source>
</evidence>
<evidence type="ECO:0000259" key="10">
    <source>
        <dbReference type="Pfam" id="PF02355"/>
    </source>
</evidence>
<organism evidence="11 12">
    <name type="scientific">Sphingomonas lacunae</name>
    <dbReference type="NCBI Taxonomy" id="2698828"/>
    <lineage>
        <taxon>Bacteria</taxon>
        <taxon>Pseudomonadati</taxon>
        <taxon>Pseudomonadota</taxon>
        <taxon>Alphaproteobacteria</taxon>
        <taxon>Sphingomonadales</taxon>
        <taxon>Sphingomonadaceae</taxon>
        <taxon>Sphingomonas</taxon>
    </lineage>
</organism>
<dbReference type="RefSeq" id="WP_169946732.1">
    <property type="nucleotide sequence ID" value="NZ_CP053015.1"/>
</dbReference>
<dbReference type="HAMAP" id="MF_01464_B">
    <property type="entry name" value="SecF_B"/>
    <property type="match status" value="1"/>
</dbReference>
<dbReference type="InterPro" id="IPR022646">
    <property type="entry name" value="SecD/SecF_CS"/>
</dbReference>
<dbReference type="PRINTS" id="PR01755">
    <property type="entry name" value="SECFTRNLCASE"/>
</dbReference>
<keyword evidence="7 9" id="KW-0811">Translocation</keyword>